<dbReference type="PANTHER" id="PTHR42759:SF5">
    <property type="entry name" value="METHANOL DEHYDROGENASE REGULATOR"/>
    <property type="match status" value="1"/>
</dbReference>
<reference evidence="6 7" key="1">
    <citation type="submission" date="2018-01" db="EMBL/GenBank/DDBJ databases">
        <title>Metagenomic assembled genomes from two thermal pools in the Uzon Caldera, Kamchatka, Russia.</title>
        <authorList>
            <person name="Wilkins L."/>
            <person name="Ettinger C."/>
        </authorList>
    </citation>
    <scope>NUCLEOTIDE SEQUENCE [LARGE SCALE GENOMIC DNA]</scope>
    <source>
        <strain evidence="6">ZAV-15</strain>
    </source>
</reference>
<dbReference type="Gene3D" id="1.10.8.80">
    <property type="entry name" value="Magnesium chelatase subunit I, C-Terminal domain"/>
    <property type="match status" value="1"/>
</dbReference>
<comment type="caution">
    <text evidence="6">The sequence shown here is derived from an EMBL/GenBank/DDBJ whole genome shotgun (WGS) entry which is preliminary data.</text>
</comment>
<dbReference type="EMBL" id="PNIE01000020">
    <property type="protein sequence ID" value="PMP64087.1"/>
    <property type="molecule type" value="Genomic_DNA"/>
</dbReference>
<dbReference type="AlphaFoldDB" id="A0A2N7PL06"/>
<dbReference type="SUPFAM" id="SSF52540">
    <property type="entry name" value="P-loop containing nucleoside triphosphate hydrolases"/>
    <property type="match status" value="1"/>
</dbReference>
<dbReference type="InterPro" id="IPR041628">
    <property type="entry name" value="ChlI/MoxR_AAA_lid"/>
</dbReference>
<dbReference type="Pfam" id="PF17863">
    <property type="entry name" value="AAA_lid_2"/>
    <property type="match status" value="1"/>
</dbReference>
<keyword evidence="2" id="KW-0067">ATP-binding</keyword>
<dbReference type="Pfam" id="PF07726">
    <property type="entry name" value="AAA_3"/>
    <property type="match status" value="1"/>
</dbReference>
<feature type="domain" description="ATPase AAA-3" evidence="4">
    <location>
        <begin position="33"/>
        <end position="163"/>
    </location>
</feature>
<evidence type="ECO:0000313" key="6">
    <source>
        <dbReference type="EMBL" id="PMP64087.1"/>
    </source>
</evidence>
<dbReference type="CDD" id="cd00009">
    <property type="entry name" value="AAA"/>
    <property type="match status" value="1"/>
</dbReference>
<keyword evidence="1" id="KW-0547">Nucleotide-binding</keyword>
<dbReference type="PIRSF" id="PIRSF002849">
    <property type="entry name" value="AAA_ATPase_chaperone_MoxR_prd"/>
    <property type="match status" value="1"/>
</dbReference>
<evidence type="ECO:0000256" key="2">
    <source>
        <dbReference type="ARBA" id="ARBA00022840"/>
    </source>
</evidence>
<evidence type="ECO:0000259" key="4">
    <source>
        <dbReference type="Pfam" id="PF07726"/>
    </source>
</evidence>
<organism evidence="6 7">
    <name type="scientific">Caldimicrobium thiodismutans</name>
    <dbReference type="NCBI Taxonomy" id="1653476"/>
    <lineage>
        <taxon>Bacteria</taxon>
        <taxon>Pseudomonadati</taxon>
        <taxon>Thermodesulfobacteriota</taxon>
        <taxon>Thermodesulfobacteria</taxon>
        <taxon>Thermodesulfobacteriales</taxon>
        <taxon>Thermodesulfobacteriaceae</taxon>
        <taxon>Caldimicrobium</taxon>
    </lineage>
</organism>
<dbReference type="GO" id="GO:0005524">
    <property type="term" value="F:ATP binding"/>
    <property type="evidence" value="ECO:0007669"/>
    <property type="project" value="UniProtKB-KW"/>
</dbReference>
<dbReference type="Gene3D" id="3.40.50.300">
    <property type="entry name" value="P-loop containing nucleotide triphosphate hydrolases"/>
    <property type="match status" value="1"/>
</dbReference>
<dbReference type="InterPro" id="IPR050764">
    <property type="entry name" value="CbbQ/NirQ/NorQ/GpvN"/>
</dbReference>
<dbReference type="InterPro" id="IPR011703">
    <property type="entry name" value="ATPase_AAA-3"/>
</dbReference>
<gene>
    <name evidence="6" type="ORF">C0197_01340</name>
</gene>
<feature type="domain" description="ChlI/MoxR AAA lid" evidence="5">
    <location>
        <begin position="226"/>
        <end position="293"/>
    </location>
</feature>
<evidence type="ECO:0000256" key="3">
    <source>
        <dbReference type="ARBA" id="ARBA00061607"/>
    </source>
</evidence>
<sequence length="304" mass="34808">MRLFQIFETLKRYLSGKEKAIELTLITFLAKGHLLIEDLPGVGKTTLALSLSRVFGLSFSRIQGTSDLLPSDLTGASLYNKREEKFEFHPGPIFAHVVLVDEINRMSPKTQSALLEPMEEGQVTIDGVTYPLPKPFFLIATQNPIEYYGTFPLPEAQLDRFLMKISIGYPERNFEKEILKRGSLKEELSQIPSQFLPEEILKFQEEVKEVYVSEKVLDYLLDIVSETRKSPFLRFGLSTRGALLLLSAAKARAYLYERDYVLPEDVKELSPYVLLHRLGFKEEYEAQKEAILKTILEKIKIPLL</sequence>
<dbReference type="FunFam" id="3.40.50.300:FF:000640">
    <property type="entry name" value="MoxR family ATPase"/>
    <property type="match status" value="1"/>
</dbReference>
<evidence type="ECO:0000313" key="7">
    <source>
        <dbReference type="Proteomes" id="UP000235731"/>
    </source>
</evidence>
<evidence type="ECO:0000259" key="5">
    <source>
        <dbReference type="Pfam" id="PF17863"/>
    </source>
</evidence>
<evidence type="ECO:0000256" key="1">
    <source>
        <dbReference type="ARBA" id="ARBA00022741"/>
    </source>
</evidence>
<protein>
    <submittedName>
        <fullName evidence="6">AAA family ATPase</fullName>
    </submittedName>
</protein>
<accession>A0A2N7PL06</accession>
<dbReference type="GO" id="GO:0016887">
    <property type="term" value="F:ATP hydrolysis activity"/>
    <property type="evidence" value="ECO:0007669"/>
    <property type="project" value="InterPro"/>
</dbReference>
<name>A0A2N7PL06_9BACT</name>
<comment type="similarity">
    <text evidence="3">Belongs to the MoxR family.</text>
</comment>
<dbReference type="PANTHER" id="PTHR42759">
    <property type="entry name" value="MOXR FAMILY PROTEIN"/>
    <property type="match status" value="1"/>
</dbReference>
<dbReference type="Proteomes" id="UP000235731">
    <property type="component" value="Unassembled WGS sequence"/>
</dbReference>
<dbReference type="InterPro" id="IPR027417">
    <property type="entry name" value="P-loop_NTPase"/>
</dbReference>
<proteinExistence type="inferred from homology"/>